<feature type="domain" description="Histidine kinase/HSP90-like ATPase" evidence="2">
    <location>
        <begin position="37"/>
        <end position="132"/>
    </location>
</feature>
<proteinExistence type="predicted"/>
<dbReference type="PANTHER" id="PTHR35526:SF3">
    <property type="entry name" value="ANTI-SIGMA-F FACTOR RSBW"/>
    <property type="match status" value="1"/>
</dbReference>
<organism evidence="3 4">
    <name type="scientific">Solirubrobacter ginsenosidimutans</name>
    <dbReference type="NCBI Taxonomy" id="490573"/>
    <lineage>
        <taxon>Bacteria</taxon>
        <taxon>Bacillati</taxon>
        <taxon>Actinomycetota</taxon>
        <taxon>Thermoleophilia</taxon>
        <taxon>Solirubrobacterales</taxon>
        <taxon>Solirubrobacteraceae</taxon>
        <taxon>Solirubrobacter</taxon>
    </lineage>
</organism>
<comment type="caution">
    <text evidence="3">The sequence shown here is derived from an EMBL/GenBank/DDBJ whole genome shotgun (WGS) entry which is preliminary data.</text>
</comment>
<evidence type="ECO:0000256" key="1">
    <source>
        <dbReference type="ARBA" id="ARBA00022527"/>
    </source>
</evidence>
<gene>
    <name evidence="3" type="ORF">OM076_31830</name>
</gene>
<keyword evidence="3" id="KW-0547">Nucleotide-binding</keyword>
<dbReference type="GO" id="GO:0004674">
    <property type="term" value="F:protein serine/threonine kinase activity"/>
    <property type="evidence" value="ECO:0007669"/>
    <property type="project" value="UniProtKB-KW"/>
</dbReference>
<dbReference type="EMBL" id="JAPDOD010000039">
    <property type="protein sequence ID" value="MDA0164903.1"/>
    <property type="molecule type" value="Genomic_DNA"/>
</dbReference>
<reference evidence="3" key="1">
    <citation type="submission" date="2022-10" db="EMBL/GenBank/DDBJ databases">
        <title>The WGS of Solirubrobacter ginsenosidimutans DSM 21036.</title>
        <authorList>
            <person name="Jiang Z."/>
        </authorList>
    </citation>
    <scope>NUCLEOTIDE SEQUENCE</scope>
    <source>
        <strain evidence="3">DSM 21036</strain>
    </source>
</reference>
<accession>A0A9X3N4X9</accession>
<dbReference type="InterPro" id="IPR036890">
    <property type="entry name" value="HATPase_C_sf"/>
</dbReference>
<dbReference type="Gene3D" id="3.30.565.10">
    <property type="entry name" value="Histidine kinase-like ATPase, C-terminal domain"/>
    <property type="match status" value="1"/>
</dbReference>
<evidence type="ECO:0000313" key="3">
    <source>
        <dbReference type="EMBL" id="MDA0164903.1"/>
    </source>
</evidence>
<dbReference type="CDD" id="cd16936">
    <property type="entry name" value="HATPase_RsbW-like"/>
    <property type="match status" value="1"/>
</dbReference>
<evidence type="ECO:0000259" key="2">
    <source>
        <dbReference type="SMART" id="SM00387"/>
    </source>
</evidence>
<dbReference type="InterPro" id="IPR050267">
    <property type="entry name" value="Anti-sigma-factor_SerPK"/>
</dbReference>
<dbReference type="PANTHER" id="PTHR35526">
    <property type="entry name" value="ANTI-SIGMA-F FACTOR RSBW-RELATED"/>
    <property type="match status" value="1"/>
</dbReference>
<evidence type="ECO:0000313" key="4">
    <source>
        <dbReference type="Proteomes" id="UP001149140"/>
    </source>
</evidence>
<keyword evidence="3" id="KW-0067">ATP-binding</keyword>
<dbReference type="RefSeq" id="WP_270044156.1">
    <property type="nucleotide sequence ID" value="NZ_JAPDOD010000039.1"/>
</dbReference>
<keyword evidence="1" id="KW-0418">Kinase</keyword>
<dbReference type="Pfam" id="PF13581">
    <property type="entry name" value="HATPase_c_2"/>
    <property type="match status" value="1"/>
</dbReference>
<name>A0A9X3N4X9_9ACTN</name>
<sequence length="159" mass="16818">MRRIATANLLDVDLPAEPRSASRARSAVLDALKGIAVDRDAIGVVVSEAVTNAVIHAYRDRERPGEVHVSTRLDDEGVEVDVVDDGVGLSPRLDSPGVGLGMPLIADLADRIEIRHQHSGGTRVTARFVLMGAAGPHGRAVARTVTGRAERHTARLVAA</sequence>
<dbReference type="SUPFAM" id="SSF55874">
    <property type="entry name" value="ATPase domain of HSP90 chaperone/DNA topoisomerase II/histidine kinase"/>
    <property type="match status" value="1"/>
</dbReference>
<protein>
    <submittedName>
        <fullName evidence="3">ATP-binding protein</fullName>
    </submittedName>
</protein>
<dbReference type="Proteomes" id="UP001149140">
    <property type="component" value="Unassembled WGS sequence"/>
</dbReference>
<dbReference type="AlphaFoldDB" id="A0A9X3N4X9"/>
<dbReference type="InterPro" id="IPR003594">
    <property type="entry name" value="HATPase_dom"/>
</dbReference>
<dbReference type="SMART" id="SM00387">
    <property type="entry name" value="HATPase_c"/>
    <property type="match status" value="1"/>
</dbReference>
<keyword evidence="1" id="KW-0723">Serine/threonine-protein kinase</keyword>
<keyword evidence="1" id="KW-0808">Transferase</keyword>
<dbReference type="GO" id="GO:0005524">
    <property type="term" value="F:ATP binding"/>
    <property type="evidence" value="ECO:0007669"/>
    <property type="project" value="UniProtKB-KW"/>
</dbReference>
<keyword evidence="4" id="KW-1185">Reference proteome</keyword>